<evidence type="ECO:0000256" key="2">
    <source>
        <dbReference type="SAM" id="Phobius"/>
    </source>
</evidence>
<keyword evidence="2" id="KW-0812">Transmembrane</keyword>
<reference evidence="4" key="1">
    <citation type="submission" date="2024-02" db="UniProtKB">
        <authorList>
            <consortium name="WormBaseParasite"/>
        </authorList>
    </citation>
    <scope>IDENTIFICATION</scope>
</reference>
<feature type="transmembrane region" description="Helical" evidence="2">
    <location>
        <begin position="410"/>
        <end position="434"/>
    </location>
</feature>
<keyword evidence="2" id="KW-1133">Transmembrane helix</keyword>
<feature type="transmembrane region" description="Helical" evidence="2">
    <location>
        <begin position="200"/>
        <end position="216"/>
    </location>
</feature>
<sequence>MANVGVADVQNGRFAQEMKKFLFYSKSYAKPDGEIEENDSLRTPKGSTVNIYDKDGNKFETKVVFKGSFRDYLLLESDEKLAEDVPYVSTNVIDGTHYLIMGYRDGSEKALPADALLEPSFLPGTVTSREYDKNGHYGGTSAEMPGFSGGPAYQKLNGKEFLGFCLKGAHSLAGTQCYQIVAGHSMENALIYLEEYEKMPKLRLWWVLLLFFAFYVEEGDSKKKKSTDYYQVQYYAPSDYYGGDTTHVDPLQPYYGVVYGVTAPVIIIFIYVAAVGLRGLDVRRWMVLNVLLWMIWYGMLNADGADHSPWKGWLGFDPESSNQYNTYFQELAISTITGSLCLLYIESIVSSILYINHPKAQYSIVYNIIWFIFYIPVLNGIQLFCFIAKYQMTTTIWWYDPIDCLLCVTYVLAYLLWLIHFIATLVLSCLIPIFGRKHKDPQTEFFMLPVLKMWLVFIYGIIPKVLIIPYVSVPLVQFLFTNFADEMLELMQMFTSDGFGISTGGLPSGGNEYWLTLGLQFMGNRDYFMLYLPFIITILSVLCFPCFYRPLLILISCGRICSSSQKKPLRSPPPSYPGNVEEKKIPPS</sequence>
<evidence type="ECO:0000313" key="4">
    <source>
        <dbReference type="WBParaSite" id="MBELARI_LOCUS8436"/>
    </source>
</evidence>
<feature type="transmembrane region" description="Helical" evidence="2">
    <location>
        <begin position="454"/>
        <end position="480"/>
    </location>
</feature>
<dbReference type="WBParaSite" id="MBELARI_LOCUS8436">
    <property type="protein sequence ID" value="MBELARI_LOCUS8436"/>
    <property type="gene ID" value="MBELARI_LOCUS8436"/>
</dbReference>
<evidence type="ECO:0000256" key="1">
    <source>
        <dbReference type="SAM" id="MobiDB-lite"/>
    </source>
</evidence>
<name>A0AAF3FMN3_9BILA</name>
<feature type="transmembrane region" description="Helical" evidence="2">
    <location>
        <begin position="285"/>
        <end position="302"/>
    </location>
</feature>
<evidence type="ECO:0000313" key="3">
    <source>
        <dbReference type="Proteomes" id="UP000887575"/>
    </source>
</evidence>
<dbReference type="Proteomes" id="UP000887575">
    <property type="component" value="Unassembled WGS sequence"/>
</dbReference>
<feature type="transmembrane region" description="Helical" evidence="2">
    <location>
        <begin position="368"/>
        <end position="390"/>
    </location>
</feature>
<proteinExistence type="predicted"/>
<feature type="transmembrane region" description="Helical" evidence="2">
    <location>
        <begin position="331"/>
        <end position="356"/>
    </location>
</feature>
<keyword evidence="2" id="KW-0472">Membrane</keyword>
<feature type="transmembrane region" description="Helical" evidence="2">
    <location>
        <begin position="528"/>
        <end position="548"/>
    </location>
</feature>
<keyword evidence="3" id="KW-1185">Reference proteome</keyword>
<feature type="region of interest" description="Disordered" evidence="1">
    <location>
        <begin position="564"/>
        <end position="588"/>
    </location>
</feature>
<dbReference type="AlphaFoldDB" id="A0AAF3FMN3"/>
<accession>A0AAF3FMN3</accession>
<feature type="transmembrane region" description="Helical" evidence="2">
    <location>
        <begin position="254"/>
        <end position="273"/>
    </location>
</feature>
<organism evidence="3 4">
    <name type="scientific">Mesorhabditis belari</name>
    <dbReference type="NCBI Taxonomy" id="2138241"/>
    <lineage>
        <taxon>Eukaryota</taxon>
        <taxon>Metazoa</taxon>
        <taxon>Ecdysozoa</taxon>
        <taxon>Nematoda</taxon>
        <taxon>Chromadorea</taxon>
        <taxon>Rhabditida</taxon>
        <taxon>Rhabditina</taxon>
        <taxon>Rhabditomorpha</taxon>
        <taxon>Rhabditoidea</taxon>
        <taxon>Rhabditidae</taxon>
        <taxon>Mesorhabditinae</taxon>
        <taxon>Mesorhabditis</taxon>
    </lineage>
</organism>
<protein>
    <submittedName>
        <fullName evidence="4">Uncharacterized protein</fullName>
    </submittedName>
</protein>